<keyword evidence="1" id="KW-0472">Membrane</keyword>
<keyword evidence="1" id="KW-1133">Transmembrane helix</keyword>
<dbReference type="eggNOG" id="ENOG5034BBF">
    <property type="taxonomic scope" value="Bacteria"/>
</dbReference>
<dbReference type="Proteomes" id="UP000195880">
    <property type="component" value="Chromosome"/>
</dbReference>
<protein>
    <submittedName>
        <fullName evidence="2">Uncharacterized protein</fullName>
    </submittedName>
</protein>
<feature type="transmembrane region" description="Helical" evidence="1">
    <location>
        <begin position="137"/>
        <end position="156"/>
    </location>
</feature>
<feature type="transmembrane region" description="Helical" evidence="1">
    <location>
        <begin position="6"/>
        <end position="36"/>
    </location>
</feature>
<feature type="transmembrane region" description="Helical" evidence="1">
    <location>
        <begin position="57"/>
        <end position="78"/>
    </location>
</feature>
<proteinExistence type="predicted"/>
<dbReference type="AlphaFoldDB" id="A0A1Z1WFK2"/>
<dbReference type="EMBL" id="CP021748">
    <property type="protein sequence ID" value="ARX85235.1"/>
    <property type="molecule type" value="Genomic_DNA"/>
</dbReference>
<organism evidence="2 3">
    <name type="scientific">Streptomyces alboflavus</name>
    <dbReference type="NCBI Taxonomy" id="67267"/>
    <lineage>
        <taxon>Bacteria</taxon>
        <taxon>Bacillati</taxon>
        <taxon>Actinomycetota</taxon>
        <taxon>Actinomycetes</taxon>
        <taxon>Kitasatosporales</taxon>
        <taxon>Streptomycetaceae</taxon>
        <taxon>Streptomyces</taxon>
    </lineage>
</organism>
<reference evidence="2 3" key="1">
    <citation type="submission" date="2017-05" db="EMBL/GenBank/DDBJ databases">
        <title>Streptomyces alboflavus Genome sequencing and assembly.</title>
        <authorList>
            <person name="Wang Y."/>
            <person name="Du B."/>
            <person name="Ding Y."/>
            <person name="Liu H."/>
            <person name="Hou Q."/>
            <person name="Liu K."/>
            <person name="Wang C."/>
            <person name="Yao L."/>
        </authorList>
    </citation>
    <scope>NUCLEOTIDE SEQUENCE [LARGE SCALE GENOMIC DNA]</scope>
    <source>
        <strain evidence="2 3">MDJK44</strain>
    </source>
</reference>
<dbReference type="KEGG" id="salf:SMD44_04694"/>
<evidence type="ECO:0000256" key="1">
    <source>
        <dbReference type="SAM" id="Phobius"/>
    </source>
</evidence>
<accession>A0A1Z1WFK2</accession>
<evidence type="ECO:0000313" key="2">
    <source>
        <dbReference type="EMBL" id="ARX85235.1"/>
    </source>
</evidence>
<keyword evidence="1" id="KW-0812">Transmembrane</keyword>
<gene>
    <name evidence="2" type="ORF">SMD44_04694</name>
</gene>
<sequence length="169" mass="17304">MDGHSVISLMGIVFVAAVLAVGLTAYATITLVRMATGRMHSTSTNPARARTSRTPHVLRATASLAGAGALVVYAWGALSLLAFDDTERGAACVRAEDPADVTTIDRYSATYVPLRFGCHAADGTTYSVGVPEYVNPAALTLTIAAAVLAGAAAVLGRRASARAAERVAA</sequence>
<keyword evidence="3" id="KW-1185">Reference proteome</keyword>
<evidence type="ECO:0000313" key="3">
    <source>
        <dbReference type="Proteomes" id="UP000195880"/>
    </source>
</evidence>
<name>A0A1Z1WFK2_9ACTN</name>